<dbReference type="PANTHER" id="PTHR34985">
    <property type="entry name" value="SLR0554 PROTEIN"/>
    <property type="match status" value="1"/>
</dbReference>
<comment type="caution">
    <text evidence="2">The sequence shown here is derived from an EMBL/GenBank/DDBJ whole genome shotgun (WGS) entry which is preliminary data.</text>
</comment>
<protein>
    <recommendedName>
        <fullName evidence="1">DNA primase/polymerase bifunctional N-terminal domain-containing protein</fullName>
    </recommendedName>
</protein>
<evidence type="ECO:0000313" key="3">
    <source>
        <dbReference type="Proteomes" id="UP000219564"/>
    </source>
</evidence>
<evidence type="ECO:0000313" key="2">
    <source>
        <dbReference type="EMBL" id="SOB53026.1"/>
    </source>
</evidence>
<name>A0AAX2H825_9PSED</name>
<reference evidence="2 3" key="1">
    <citation type="submission" date="2017-08" db="EMBL/GenBank/DDBJ databases">
        <authorList>
            <person name="Chaillou S."/>
        </authorList>
    </citation>
    <scope>NUCLEOTIDE SEQUENCE [LARGE SCALE GENOMIC DNA]</scope>
    <source>
        <strain evidence="2 3">MFPA15A1205</strain>
    </source>
</reference>
<feature type="domain" description="DNA primase/polymerase bifunctional N-terminal" evidence="1">
    <location>
        <begin position="11"/>
        <end position="214"/>
    </location>
</feature>
<dbReference type="Proteomes" id="UP000219564">
    <property type="component" value="Unassembled WGS sequence"/>
</dbReference>
<dbReference type="Pfam" id="PF05272">
    <property type="entry name" value="VapE-like_dom"/>
    <property type="match status" value="1"/>
</dbReference>
<dbReference type="SMART" id="SM00943">
    <property type="entry name" value="Prim-Pol"/>
    <property type="match status" value="1"/>
</dbReference>
<sequence>MSISPSRSDWAKRYIEVFNLALVPIEPGQKSPKGKAWNKPGGYFSGVDQAVAFWQTHPHHNMGVVLGPSQLCSLDVDDVQWTRHILSDHLGIDLDDLAANSPTVVGNPQRMRMLFRVPEGVALGRHALVWPNEKDPNGSLFKSVIQLHKAAEETGDTAAASALKAQLDALKKLTVFEFRAGLVQDVLPPSIHPGTGSPYVWKTPPSIEGFPALLPELLSAWQNWELFKHDAEVACPWHAKPKTSTQSKTSPATGASPTVIEQFNRAHDVESLLSANGYTRHGQRWLCPQSSTGLPGVSITDGKVYSHHGADPLANGHQNDAFAVYCLLEHEGNVKKAVKAAAQLLGLTAPAFTNSGKSAKKVAESSDWKKSLRRTEEGSLRAELSNAYLILKHAPEWQGVLAYNEFADRIEKLKPPPVYGGVSGPWLDVDASKTLVWLQLVWNLHLQRSHLAEEAARLVAWDARFNPVREWLDRLPPWDDQPRLAALLPTVFGTDANAYTAHIGQSLLVSSIARIFKPGCKVDEMVVLEGGQGLGKSTCVAELFGFDWYLETSEPPTTKDFYVTIQGNTVVEIGEMQSFSKADINQVKMAITRRDDKYRAPYDRHARSHPRQCIFIGTTNADSYLSDPTGARRFLPVLVRRADVDYIRRWRNELWAEAMHLYSTGFRWWDYPLEIAHEEQDARYMEDPWEEIIINYLEGQAPQTNYPDGLRGPINEVTTMGLLKHALQMDIARMNKPEQRRVADILRRLGWLKSPQKRVPGTRDRVRLYVRPEAKRKVV</sequence>
<dbReference type="EMBL" id="OBKZ01000020">
    <property type="protein sequence ID" value="SOB53026.1"/>
    <property type="molecule type" value="Genomic_DNA"/>
</dbReference>
<dbReference type="SUPFAM" id="SSF56747">
    <property type="entry name" value="Prim-pol domain"/>
    <property type="match status" value="1"/>
</dbReference>
<proteinExistence type="predicted"/>
<dbReference type="InterPro" id="IPR015330">
    <property type="entry name" value="DNA_primase/pol_bifunc_N"/>
</dbReference>
<dbReference type="RefSeq" id="WP_179765305.1">
    <property type="nucleotide sequence ID" value="NZ_OBKZ01000020.1"/>
</dbReference>
<gene>
    <name evidence="2" type="ORF">PLUA15_270008</name>
</gene>
<dbReference type="Pfam" id="PF09250">
    <property type="entry name" value="Prim-Pol"/>
    <property type="match status" value="1"/>
</dbReference>
<dbReference type="InterPro" id="IPR027417">
    <property type="entry name" value="P-loop_NTPase"/>
</dbReference>
<dbReference type="InterPro" id="IPR007936">
    <property type="entry name" value="VapE-like_dom"/>
</dbReference>
<dbReference type="SUPFAM" id="SSF52540">
    <property type="entry name" value="P-loop containing nucleoside triphosphate hydrolases"/>
    <property type="match status" value="1"/>
</dbReference>
<accession>A0AAX2H825</accession>
<evidence type="ECO:0000259" key="1">
    <source>
        <dbReference type="SMART" id="SM00943"/>
    </source>
</evidence>
<dbReference type="AlphaFoldDB" id="A0AAX2H825"/>
<dbReference type="PANTHER" id="PTHR34985:SF1">
    <property type="entry name" value="SLR0554 PROTEIN"/>
    <property type="match status" value="1"/>
</dbReference>
<organism evidence="2 3">
    <name type="scientific">Pseudomonas lundensis</name>
    <dbReference type="NCBI Taxonomy" id="86185"/>
    <lineage>
        <taxon>Bacteria</taxon>
        <taxon>Pseudomonadati</taxon>
        <taxon>Pseudomonadota</taxon>
        <taxon>Gammaproteobacteria</taxon>
        <taxon>Pseudomonadales</taxon>
        <taxon>Pseudomonadaceae</taxon>
        <taxon>Pseudomonas</taxon>
    </lineage>
</organism>